<feature type="domain" description="Integrase catalytic" evidence="3">
    <location>
        <begin position="850"/>
        <end position="1003"/>
    </location>
</feature>
<dbReference type="EMBL" id="BKCJ010000891">
    <property type="protein sequence ID" value="GEU37134.1"/>
    <property type="molecule type" value="Genomic_DNA"/>
</dbReference>
<feature type="region of interest" description="Disordered" evidence="2">
    <location>
        <begin position="85"/>
        <end position="152"/>
    </location>
</feature>
<evidence type="ECO:0000313" key="4">
    <source>
        <dbReference type="EMBL" id="GEU37134.1"/>
    </source>
</evidence>
<dbReference type="InterPro" id="IPR025724">
    <property type="entry name" value="GAG-pre-integrase_dom"/>
</dbReference>
<gene>
    <name evidence="4" type="ORF">Tci_009112</name>
</gene>
<reference evidence="4" key="1">
    <citation type="journal article" date="2019" name="Sci. Rep.">
        <title>Draft genome of Tanacetum cinerariifolium, the natural source of mosquito coil.</title>
        <authorList>
            <person name="Yamashiro T."/>
            <person name="Shiraishi A."/>
            <person name="Satake H."/>
            <person name="Nakayama K."/>
        </authorList>
    </citation>
    <scope>NUCLEOTIDE SEQUENCE</scope>
</reference>
<comment type="caution">
    <text evidence="4">The sequence shown here is derived from an EMBL/GenBank/DDBJ whole genome shotgun (WGS) entry which is preliminary data.</text>
</comment>
<feature type="compositionally biased region" description="Polar residues" evidence="2">
    <location>
        <begin position="185"/>
        <end position="197"/>
    </location>
</feature>
<feature type="region of interest" description="Disordered" evidence="2">
    <location>
        <begin position="623"/>
        <end position="642"/>
    </location>
</feature>
<dbReference type="GO" id="GO:0006508">
    <property type="term" value="P:proteolysis"/>
    <property type="evidence" value="ECO:0007669"/>
    <property type="project" value="UniProtKB-KW"/>
</dbReference>
<dbReference type="PANTHER" id="PTHR42648:SF21">
    <property type="entry name" value="CYSTEINE-RICH RLK (RECEPTOR-LIKE PROTEIN KINASE) 8"/>
    <property type="match status" value="1"/>
</dbReference>
<dbReference type="InterPro" id="IPR039537">
    <property type="entry name" value="Retrotran_Ty1/copia-like"/>
</dbReference>
<dbReference type="Pfam" id="PF13976">
    <property type="entry name" value="gag_pre-integrs"/>
    <property type="match status" value="1"/>
</dbReference>
<dbReference type="InterPro" id="IPR001584">
    <property type="entry name" value="Integrase_cat-core"/>
</dbReference>
<dbReference type="GO" id="GO:0015074">
    <property type="term" value="P:DNA integration"/>
    <property type="evidence" value="ECO:0007669"/>
    <property type="project" value="InterPro"/>
</dbReference>
<dbReference type="PROSITE" id="PS50994">
    <property type="entry name" value="INTEGRASE"/>
    <property type="match status" value="1"/>
</dbReference>
<dbReference type="AlphaFoldDB" id="A0A6L2JNB6"/>
<protein>
    <recommendedName>
        <fullName evidence="3">Integrase catalytic domain-containing protein</fullName>
    </recommendedName>
</protein>
<evidence type="ECO:0000259" key="3">
    <source>
        <dbReference type="PROSITE" id="PS50994"/>
    </source>
</evidence>
<organism evidence="4">
    <name type="scientific">Tanacetum cinerariifolium</name>
    <name type="common">Dalmatian daisy</name>
    <name type="synonym">Chrysanthemum cinerariifolium</name>
    <dbReference type="NCBI Taxonomy" id="118510"/>
    <lineage>
        <taxon>Eukaryota</taxon>
        <taxon>Viridiplantae</taxon>
        <taxon>Streptophyta</taxon>
        <taxon>Embryophyta</taxon>
        <taxon>Tracheophyta</taxon>
        <taxon>Spermatophyta</taxon>
        <taxon>Magnoliopsida</taxon>
        <taxon>eudicotyledons</taxon>
        <taxon>Gunneridae</taxon>
        <taxon>Pentapetalae</taxon>
        <taxon>asterids</taxon>
        <taxon>campanulids</taxon>
        <taxon>Asterales</taxon>
        <taxon>Asteraceae</taxon>
        <taxon>Asteroideae</taxon>
        <taxon>Anthemideae</taxon>
        <taxon>Anthemidinae</taxon>
        <taxon>Tanacetum</taxon>
    </lineage>
</organism>
<dbReference type="InterPro" id="IPR012337">
    <property type="entry name" value="RNaseH-like_sf"/>
</dbReference>
<sequence length="1003" mass="115491">MSPANKAHFESEKEAIHLILTGIGDEIYSTVDARQTDQEMWEAIERLQHGESLNIQDPEWSRKKLMNRAERLARNANPFARVATAHANQDPYYQTSKSQKSYAPSSKPSVPTRSHTTTRYKGKKIAKLITPPSELASEENSDLEQAQRDKDMPKNLALITKYFKKIYKPTNNNLRTSSNSRNKNVDTTPRYKNNNQCGQFRNQRTMKVVGARENTRMKRLKAGIRTTLQLYGKDSGVERNDSNVIPDSPDMCDDDIQNDQNDVESDNERVTLANLIAYLKLDVDENKKIQNQLKKANTTLARELKECKIILAKTCKTLREYNSVRDSCLIALQNKQTEFEKYKAFNDRTIDYDKLELKEKHDELIKQSLLTKSHYEGLVKHKQRNQSIQTIHMMAPKVPTYNGRPTFANPRYLKQAQSEIPCLYAFPYGQSTYANTLIPDGEETLVLERESQSKLNKVSDIKILIHTCLMPLALKTHNDSFIFVHELKQEMHADLKYVESIENEIDELESDKVEFSNMYDMILQECVSNEFMCTYLLSLSNLDALAELQCLYLHKVKECDYLAQKLSKQTAFVSNEVHTELLQHFAKVEKHSIFLEIALQKCKERVKNDRAWNEQASNVFEKNDVNHKTNVSRPQHRRNQLKDKVVPNNSQVKLKKTQVEEHPRIPSIYNKIKSVTVSNDSLNSKTSNIVQLILFIVDSGCTKHMMGNLKLLCNFVEKFLGTVRFGNDQFTPIIEYGDLVQGNIMINMVYYVEGLNHNLFSVGQFCDADLEVAFWKSTCFVRNLQGNYLLTASPTQAWSWHRILSHLNFNYINLLSKKDVVIGLPKLKYVKDQLCSSCEVSKEKRSSFKLKVVPSSKGRLNLLHIDLCGPMRVASINGKKYILVIVDDYSRYTWTLFLCSKDETPGVVKEFLTMIQRNFQASVITVRIDRGTEFLNKTLHAFFKEEGIEHQTSTSRTPDQNGVVERRNRTLVEAARMMLSASKLLYSFRLKQLQSHAILKTDP</sequence>
<dbReference type="GO" id="GO:0003676">
    <property type="term" value="F:nucleic acid binding"/>
    <property type="evidence" value="ECO:0007669"/>
    <property type="project" value="InterPro"/>
</dbReference>
<dbReference type="Pfam" id="PF22936">
    <property type="entry name" value="Pol_BBD"/>
    <property type="match status" value="1"/>
</dbReference>
<feature type="compositionally biased region" description="Low complexity" evidence="2">
    <location>
        <begin position="170"/>
        <end position="182"/>
    </location>
</feature>
<dbReference type="InterPro" id="IPR054722">
    <property type="entry name" value="PolX-like_BBD"/>
</dbReference>
<dbReference type="Pfam" id="PF00665">
    <property type="entry name" value="rve"/>
    <property type="match status" value="1"/>
</dbReference>
<name>A0A6L2JNB6_TANCI</name>
<evidence type="ECO:0000256" key="1">
    <source>
        <dbReference type="ARBA" id="ARBA00022670"/>
    </source>
</evidence>
<feature type="compositionally biased region" description="Basic residues" evidence="2">
    <location>
        <begin position="116"/>
        <end position="126"/>
    </location>
</feature>
<dbReference type="InterPro" id="IPR036397">
    <property type="entry name" value="RNaseH_sf"/>
</dbReference>
<evidence type="ECO:0000256" key="2">
    <source>
        <dbReference type="SAM" id="MobiDB-lite"/>
    </source>
</evidence>
<feature type="region of interest" description="Disordered" evidence="2">
    <location>
        <begin position="170"/>
        <end position="197"/>
    </location>
</feature>
<feature type="compositionally biased region" description="Polar residues" evidence="2">
    <location>
        <begin position="91"/>
        <end position="115"/>
    </location>
</feature>
<proteinExistence type="predicted"/>
<dbReference type="PANTHER" id="PTHR42648">
    <property type="entry name" value="TRANSPOSASE, PUTATIVE-RELATED"/>
    <property type="match status" value="1"/>
</dbReference>
<dbReference type="GO" id="GO:0008233">
    <property type="term" value="F:peptidase activity"/>
    <property type="evidence" value="ECO:0007669"/>
    <property type="project" value="UniProtKB-KW"/>
</dbReference>
<keyword evidence="1" id="KW-0645">Protease</keyword>
<dbReference type="Gene3D" id="3.30.420.10">
    <property type="entry name" value="Ribonuclease H-like superfamily/Ribonuclease H"/>
    <property type="match status" value="1"/>
</dbReference>
<accession>A0A6L2JNB6</accession>
<keyword evidence="1" id="KW-0378">Hydrolase</keyword>
<dbReference type="SUPFAM" id="SSF53098">
    <property type="entry name" value="Ribonuclease H-like"/>
    <property type="match status" value="1"/>
</dbReference>